<feature type="transmembrane region" description="Helical" evidence="1">
    <location>
        <begin position="6"/>
        <end position="22"/>
    </location>
</feature>
<dbReference type="PANTHER" id="PTHR43646">
    <property type="entry name" value="GLYCOSYLTRANSFERASE"/>
    <property type="match status" value="1"/>
</dbReference>
<comment type="caution">
    <text evidence="3">The sequence shown here is derived from an EMBL/GenBank/DDBJ whole genome shotgun (WGS) entry which is preliminary data.</text>
</comment>
<dbReference type="AlphaFoldDB" id="A0A1H9PAI0"/>
<gene>
    <name evidence="3" type="ORF">SAMN05444126_101141</name>
</gene>
<proteinExistence type="predicted"/>
<dbReference type="SUPFAM" id="SSF53448">
    <property type="entry name" value="Nucleotide-diphospho-sugar transferases"/>
    <property type="match status" value="1"/>
</dbReference>
<organism evidence="3 4">
    <name type="scientific">Salisediminibacterium halotolerans</name>
    <dbReference type="NCBI Taxonomy" id="517425"/>
    <lineage>
        <taxon>Bacteria</taxon>
        <taxon>Bacillati</taxon>
        <taxon>Bacillota</taxon>
        <taxon>Bacilli</taxon>
        <taxon>Bacillales</taxon>
        <taxon>Bacillaceae</taxon>
        <taxon>Salisediminibacterium</taxon>
    </lineage>
</organism>
<dbReference type="PANTHER" id="PTHR43646:SF3">
    <property type="entry name" value="SLR1566 PROTEIN"/>
    <property type="match status" value="1"/>
</dbReference>
<dbReference type="EMBL" id="FOGV01000001">
    <property type="protein sequence ID" value="SER45206.1"/>
    <property type="molecule type" value="Genomic_DNA"/>
</dbReference>
<evidence type="ECO:0000313" key="3">
    <source>
        <dbReference type="EMBL" id="SER45206.1"/>
    </source>
</evidence>
<keyword evidence="4" id="KW-1185">Reference proteome</keyword>
<accession>A0A1H9PAI0</accession>
<dbReference type="OrthoDB" id="9800276at2"/>
<keyword evidence="1" id="KW-0472">Membrane</keyword>
<evidence type="ECO:0000259" key="2">
    <source>
        <dbReference type="Pfam" id="PF00535"/>
    </source>
</evidence>
<dbReference type="Proteomes" id="UP000199318">
    <property type="component" value="Unassembled WGS sequence"/>
</dbReference>
<keyword evidence="1" id="KW-1133">Transmembrane helix</keyword>
<dbReference type="RefSeq" id="WP_093071607.1">
    <property type="nucleotide sequence ID" value="NZ_FOGV01000001.1"/>
</dbReference>
<feature type="transmembrane region" description="Helical" evidence="1">
    <location>
        <begin position="330"/>
        <end position="350"/>
    </location>
</feature>
<dbReference type="Gene3D" id="3.90.550.10">
    <property type="entry name" value="Spore Coat Polysaccharide Biosynthesis Protein SpsA, Chain A"/>
    <property type="match status" value="1"/>
</dbReference>
<evidence type="ECO:0000313" key="4">
    <source>
        <dbReference type="Proteomes" id="UP000199318"/>
    </source>
</evidence>
<protein>
    <submittedName>
        <fullName evidence="3">Glycosyltransferase, catalytic subunit of cellulose synthase and poly-beta-1,6-N-acetylglucosamine synthase</fullName>
    </submittedName>
</protein>
<name>A0A1H9PAI0_9BACI</name>
<dbReference type="CDD" id="cd06423">
    <property type="entry name" value="CESA_like"/>
    <property type="match status" value="1"/>
</dbReference>
<evidence type="ECO:0000256" key="1">
    <source>
        <dbReference type="SAM" id="Phobius"/>
    </source>
</evidence>
<dbReference type="InterPro" id="IPR029044">
    <property type="entry name" value="Nucleotide-diphossugar_trans"/>
</dbReference>
<reference evidence="4" key="1">
    <citation type="submission" date="2016-10" db="EMBL/GenBank/DDBJ databases">
        <authorList>
            <person name="de Groot N.N."/>
        </authorList>
    </citation>
    <scope>NUCLEOTIDE SEQUENCE [LARGE SCALE GENOMIC DNA]</scope>
    <source>
        <strain evidence="4">10nlg</strain>
    </source>
</reference>
<dbReference type="STRING" id="1464123.SAMN05444126_101141"/>
<dbReference type="InterPro" id="IPR001173">
    <property type="entry name" value="Glyco_trans_2-like"/>
</dbReference>
<feature type="transmembrane region" description="Helical" evidence="1">
    <location>
        <begin position="274"/>
        <end position="294"/>
    </location>
</feature>
<dbReference type="Pfam" id="PF00535">
    <property type="entry name" value="Glycos_transf_2"/>
    <property type="match status" value="1"/>
</dbReference>
<sequence>MTLFVSVQLILLLWIIINGLLLPRLDRPVLTIEETPAVSVLIPMRNEARNIAGCIASCKALTYPNVECIILDDHSTDRTNELLVETIDGDQRFTVINGADLPDGWVGKVHACKQLSEHAKGEFFLFLDADVRFTPDLIEQALSHMKKTAGLISGFPHYPLKGTLAHFIVPLQHMIIFMHLPMPFANWTKWPAASASHGAFMMFRAEAYRAAGGHEAVKNSLVEDVHLTRNIKKAGWYTRLTNPTKTVDCYMYDNDRDVWNGFSKNSFPGIGRRMTLGAALVIFYFLFFVFPLLLLPVSLVSGQMIYAAPFVLSVLMKFSVDLVTGQKKWLALFTPVSFALLIALLFYSAYLDRSKRGFSWKGRSYQ</sequence>
<keyword evidence="1" id="KW-0812">Transmembrane</keyword>
<feature type="domain" description="Glycosyltransferase 2-like" evidence="2">
    <location>
        <begin position="39"/>
        <end position="206"/>
    </location>
</feature>